<evidence type="ECO:0000259" key="10">
    <source>
        <dbReference type="Pfam" id="PF21088"/>
    </source>
</evidence>
<comment type="subcellular location">
    <subcellularLocation>
        <location evidence="1">Cell membrane</location>
        <topology evidence="1">Multi-pass membrane protein</topology>
    </subcellularLocation>
</comment>
<dbReference type="InterPro" id="IPR010920">
    <property type="entry name" value="LSM_dom_sf"/>
</dbReference>
<keyword evidence="3" id="KW-1003">Cell membrane</keyword>
<reference evidence="11 12" key="1">
    <citation type="submission" date="2023-04" db="EMBL/GenBank/DDBJ databases">
        <title>A novel bacteria isolated from coastal sediment.</title>
        <authorList>
            <person name="Liu X.-J."/>
            <person name="Du Z.-J."/>
        </authorList>
    </citation>
    <scope>NUCLEOTIDE SEQUENCE [LARGE SCALE GENOMIC DNA]</scope>
    <source>
        <strain evidence="11 12">SDUM461004</strain>
    </source>
</reference>
<evidence type="ECO:0000313" key="12">
    <source>
        <dbReference type="Proteomes" id="UP001243717"/>
    </source>
</evidence>
<dbReference type="InterPro" id="IPR006685">
    <property type="entry name" value="MscS_channel_2nd"/>
</dbReference>
<feature type="domain" description="Mechanosensitive ion channel MscS C-terminal" evidence="9">
    <location>
        <begin position="258"/>
        <end position="341"/>
    </location>
</feature>
<dbReference type="InterPro" id="IPR011014">
    <property type="entry name" value="MscS_channel_TM-2"/>
</dbReference>
<dbReference type="InterPro" id="IPR049142">
    <property type="entry name" value="MS_channel_1st"/>
</dbReference>
<feature type="transmembrane region" description="Helical" evidence="7">
    <location>
        <begin position="21"/>
        <end position="42"/>
    </location>
</feature>
<sequence>MNTLLDRFESFQSEDHLLVDWLLALAVTFVLFLTLRLMFSILKRRVGSLSQKTATIADDLVAAALDATKNFSLLVASAWGGLQFVDLGQAESYVDFALLIVITLQVAIWANRMVSAYITFYSDAKMQDNPSAVSAVQGMSFIVRLIIWSLALLLVIDNLGYDVTALVAGLGIGGIAVALALQNILGDLFASLSIVLDKPFVIGDFIIVGDLMGGVEKIGLKTTRVRSLSGEQLIFSNTDLLNSRVRNYKRMQERRVPFSFGVLYQTTPEQLQAIPAKLREIIENIDHTRFDRAHFKGFGASSYDFEVVYYVLSADYVAYMDIQQKINLALCRWFAEVGIDFAYPTRTVYLKQDDEGQLETS</sequence>
<dbReference type="Gene3D" id="2.30.30.60">
    <property type="match status" value="1"/>
</dbReference>
<keyword evidence="4 7" id="KW-0812">Transmembrane</keyword>
<dbReference type="SUPFAM" id="SSF50182">
    <property type="entry name" value="Sm-like ribonucleoproteins"/>
    <property type="match status" value="1"/>
</dbReference>
<evidence type="ECO:0000259" key="8">
    <source>
        <dbReference type="Pfam" id="PF00924"/>
    </source>
</evidence>
<comment type="caution">
    <text evidence="11">The sequence shown here is derived from an EMBL/GenBank/DDBJ whole genome shotgun (WGS) entry which is preliminary data.</text>
</comment>
<dbReference type="RefSeq" id="WP_308983346.1">
    <property type="nucleotide sequence ID" value="NZ_JARXIC010000001.1"/>
</dbReference>
<evidence type="ECO:0000256" key="2">
    <source>
        <dbReference type="ARBA" id="ARBA00008017"/>
    </source>
</evidence>
<evidence type="ECO:0000259" key="9">
    <source>
        <dbReference type="Pfam" id="PF21082"/>
    </source>
</evidence>
<comment type="similarity">
    <text evidence="2">Belongs to the MscS (TC 1.A.23) family.</text>
</comment>
<organism evidence="11 12">
    <name type="scientific">Thalassobacterium sedimentorum</name>
    <dbReference type="NCBI Taxonomy" id="3041258"/>
    <lineage>
        <taxon>Bacteria</taxon>
        <taxon>Pseudomonadati</taxon>
        <taxon>Verrucomicrobiota</taxon>
        <taxon>Opitutia</taxon>
        <taxon>Puniceicoccales</taxon>
        <taxon>Coraliomargaritaceae</taxon>
        <taxon>Thalassobacterium</taxon>
    </lineage>
</organism>
<dbReference type="Pfam" id="PF00924">
    <property type="entry name" value="MS_channel_2nd"/>
    <property type="match status" value="1"/>
</dbReference>
<evidence type="ECO:0000256" key="6">
    <source>
        <dbReference type="ARBA" id="ARBA00023136"/>
    </source>
</evidence>
<feature type="domain" description="Mechanosensitive ion channel MscS" evidence="8">
    <location>
        <begin position="183"/>
        <end position="250"/>
    </location>
</feature>
<dbReference type="PANTHER" id="PTHR30566">
    <property type="entry name" value="YNAI-RELATED MECHANOSENSITIVE ION CHANNEL"/>
    <property type="match status" value="1"/>
</dbReference>
<dbReference type="InterPro" id="IPR011066">
    <property type="entry name" value="MscS_channel_C_sf"/>
</dbReference>
<evidence type="ECO:0000256" key="3">
    <source>
        <dbReference type="ARBA" id="ARBA00022475"/>
    </source>
</evidence>
<dbReference type="InterPro" id="IPR049278">
    <property type="entry name" value="MS_channel_C"/>
</dbReference>
<evidence type="ECO:0000256" key="1">
    <source>
        <dbReference type="ARBA" id="ARBA00004651"/>
    </source>
</evidence>
<dbReference type="PANTHER" id="PTHR30566:SF25">
    <property type="entry name" value="INNER MEMBRANE PROTEIN"/>
    <property type="match status" value="1"/>
</dbReference>
<dbReference type="Gene3D" id="1.10.287.1260">
    <property type="match status" value="1"/>
</dbReference>
<evidence type="ECO:0000256" key="5">
    <source>
        <dbReference type="ARBA" id="ARBA00022989"/>
    </source>
</evidence>
<gene>
    <name evidence="11" type="ORF">QEH59_00265</name>
</gene>
<accession>A0ABU1ADP4</accession>
<protein>
    <submittedName>
        <fullName evidence="11">Mechanosensitive ion channel</fullName>
    </submittedName>
</protein>
<dbReference type="Pfam" id="PF21088">
    <property type="entry name" value="MS_channel_1st"/>
    <property type="match status" value="1"/>
</dbReference>
<keyword evidence="12" id="KW-1185">Reference proteome</keyword>
<feature type="domain" description="Mechanosensitive ion channel transmembrane helices 2/3" evidence="10">
    <location>
        <begin position="142"/>
        <end position="182"/>
    </location>
</feature>
<feature type="transmembrane region" description="Helical" evidence="7">
    <location>
        <begin position="132"/>
        <end position="156"/>
    </location>
</feature>
<evidence type="ECO:0000256" key="7">
    <source>
        <dbReference type="SAM" id="Phobius"/>
    </source>
</evidence>
<dbReference type="SUPFAM" id="SSF82689">
    <property type="entry name" value="Mechanosensitive channel protein MscS (YggB), C-terminal domain"/>
    <property type="match status" value="1"/>
</dbReference>
<dbReference type="Proteomes" id="UP001243717">
    <property type="component" value="Unassembled WGS sequence"/>
</dbReference>
<dbReference type="Pfam" id="PF21082">
    <property type="entry name" value="MS_channel_3rd"/>
    <property type="match status" value="1"/>
</dbReference>
<feature type="transmembrane region" description="Helical" evidence="7">
    <location>
        <begin position="96"/>
        <end position="120"/>
    </location>
</feature>
<keyword evidence="6 7" id="KW-0472">Membrane</keyword>
<dbReference type="EMBL" id="JARXIC010000001">
    <property type="protein sequence ID" value="MDQ8192836.1"/>
    <property type="molecule type" value="Genomic_DNA"/>
</dbReference>
<dbReference type="SUPFAM" id="SSF82861">
    <property type="entry name" value="Mechanosensitive channel protein MscS (YggB), transmembrane region"/>
    <property type="match status" value="1"/>
</dbReference>
<feature type="transmembrane region" description="Helical" evidence="7">
    <location>
        <begin position="163"/>
        <end position="185"/>
    </location>
</feature>
<proteinExistence type="inferred from homology"/>
<keyword evidence="5 7" id="KW-1133">Transmembrane helix</keyword>
<dbReference type="InterPro" id="IPR023408">
    <property type="entry name" value="MscS_beta-dom_sf"/>
</dbReference>
<evidence type="ECO:0000256" key="4">
    <source>
        <dbReference type="ARBA" id="ARBA00022692"/>
    </source>
</evidence>
<evidence type="ECO:0000313" key="11">
    <source>
        <dbReference type="EMBL" id="MDQ8192836.1"/>
    </source>
</evidence>
<name>A0ABU1ADP4_9BACT</name>
<dbReference type="Gene3D" id="3.30.70.100">
    <property type="match status" value="1"/>
</dbReference>